<feature type="domain" description="Zinc-ribbon" evidence="2">
    <location>
        <begin position="2"/>
        <end position="23"/>
    </location>
</feature>
<accession>A0ABU8TVM3</accession>
<comment type="caution">
    <text evidence="3">The sequence shown here is derived from an EMBL/GenBank/DDBJ whole genome shotgun (WGS) entry which is preliminary data.</text>
</comment>
<keyword evidence="1" id="KW-0472">Membrane</keyword>
<name>A0ABU8TVM3_METWO</name>
<keyword evidence="1" id="KW-0812">Transmembrane</keyword>
<evidence type="ECO:0000259" key="2">
    <source>
        <dbReference type="Pfam" id="PF13240"/>
    </source>
</evidence>
<evidence type="ECO:0000256" key="1">
    <source>
        <dbReference type="SAM" id="Phobius"/>
    </source>
</evidence>
<dbReference type="Pfam" id="PF13240">
    <property type="entry name" value="Zn_Ribbon_1"/>
    <property type="match status" value="1"/>
</dbReference>
<gene>
    <name evidence="3" type="ORF">U2150_03220</name>
</gene>
<evidence type="ECO:0000313" key="3">
    <source>
        <dbReference type="EMBL" id="MEJ8542503.1"/>
    </source>
</evidence>
<keyword evidence="4" id="KW-1185">Reference proteome</keyword>
<keyword evidence="1" id="KW-1133">Transmembrane helix</keyword>
<sequence length="187" mass="19975">MKCPDCGTENKENSKFCAKCGKEFENIKNSWWSKLGSKSKIGLIGGACCIGIILLIFITSMGSPDASTDSTGGSTGTYMTSAEIKEKAKEVSISELYSGSIAKGTPVKTKGYVVQSGSDSIRVCPIGSYENDIMVEGVFDGIYENDEVIIYGIYSGSTSYITVTEAERTIPLISDATVEKTGKRYSG</sequence>
<evidence type="ECO:0000313" key="4">
    <source>
        <dbReference type="Proteomes" id="UP001369247"/>
    </source>
</evidence>
<protein>
    <submittedName>
        <fullName evidence="3">Zinc-ribbon domain-containing protein</fullName>
    </submittedName>
</protein>
<dbReference type="RefSeq" id="WP_340222368.1">
    <property type="nucleotide sequence ID" value="NZ_JAXUHJ010000008.1"/>
</dbReference>
<proteinExistence type="predicted"/>
<feature type="transmembrane region" description="Helical" evidence="1">
    <location>
        <begin position="41"/>
        <end position="61"/>
    </location>
</feature>
<dbReference type="EMBL" id="JAXUHJ010000008">
    <property type="protein sequence ID" value="MEJ8542503.1"/>
    <property type="molecule type" value="Genomic_DNA"/>
</dbReference>
<dbReference type="InterPro" id="IPR026870">
    <property type="entry name" value="Zinc_ribbon_dom"/>
</dbReference>
<dbReference type="Proteomes" id="UP001369247">
    <property type="component" value="Unassembled WGS sequence"/>
</dbReference>
<reference evidence="3 4" key="1">
    <citation type="submission" date="2023-12" db="EMBL/GenBank/DDBJ databases">
        <title>Phenotypic and Genomic Characterization of Methanothermobacter wolfeii Strain BSEL, a CO2-Capturing Archaeon with Minimal Nutrient Requirements.</title>
        <authorList>
            <person name="Ale Enriquez F."/>
            <person name="Ahring B.K."/>
        </authorList>
    </citation>
    <scope>NUCLEOTIDE SEQUENCE [LARGE SCALE GENOMIC DNA]</scope>
    <source>
        <strain evidence="3 4">BSEL-1</strain>
    </source>
</reference>
<organism evidence="3 4">
    <name type="scientific">Methanothermobacter wolfeii</name>
    <name type="common">Methanobacterium wolfei</name>
    <dbReference type="NCBI Taxonomy" id="145261"/>
    <lineage>
        <taxon>Archaea</taxon>
        <taxon>Methanobacteriati</taxon>
        <taxon>Methanobacteriota</taxon>
        <taxon>Methanomada group</taxon>
        <taxon>Methanobacteria</taxon>
        <taxon>Methanobacteriales</taxon>
        <taxon>Methanobacteriaceae</taxon>
        <taxon>Methanothermobacter</taxon>
    </lineage>
</organism>